<evidence type="ECO:0000313" key="1">
    <source>
        <dbReference type="EMBL" id="RWR15780.1"/>
    </source>
</evidence>
<sequence length="99" mass="10390">MTRSGRVRGLPLAPGTRISLSVAVSMLVSAACPGRERLSRAALVGWEGRPEVRAVLGVLETVRLVEDQRHGFAEEASRAAAISHARSLTESTAGDVSAP</sequence>
<proteinExistence type="predicted"/>
<dbReference type="PROSITE" id="PS51257">
    <property type="entry name" value="PROKAR_LIPOPROTEIN"/>
    <property type="match status" value="1"/>
</dbReference>
<dbReference type="Proteomes" id="UP000285970">
    <property type="component" value="Unassembled WGS sequence"/>
</dbReference>
<dbReference type="EMBL" id="RBZY01000085">
    <property type="protein sequence ID" value="RWR15780.1"/>
    <property type="molecule type" value="Genomic_DNA"/>
</dbReference>
<reference evidence="1 2" key="1">
    <citation type="journal article" date="2018" name="Front. Microbiol.">
        <title>Novel Insights Into Bacterial Dimethylsulfoniopropionate Catabolism in the East China Sea.</title>
        <authorList>
            <person name="Liu J."/>
            <person name="Liu J."/>
            <person name="Zhang S.H."/>
            <person name="Liang J."/>
            <person name="Lin H."/>
            <person name="Song D."/>
            <person name="Yang G.P."/>
            <person name="Todd J.D."/>
            <person name="Zhang X.H."/>
        </authorList>
    </citation>
    <scope>NUCLEOTIDE SEQUENCE [LARGE SCALE GENOMIC DNA]</scope>
    <source>
        <strain evidence="1 2">ZYFD042</strain>
    </source>
</reference>
<name>A0A3S3P1C0_9MICO</name>
<accession>A0A3S3P1C0</accession>
<dbReference type="AlphaFoldDB" id="A0A3S3P1C0"/>
<comment type="caution">
    <text evidence="1">The sequence shown here is derived from an EMBL/GenBank/DDBJ whole genome shotgun (WGS) entry which is preliminary data.</text>
</comment>
<protein>
    <submittedName>
        <fullName evidence="1">Uncharacterized protein</fullName>
    </submittedName>
</protein>
<organism evidence="1 2">
    <name type="scientific">Microbacterium enclense</name>
    <dbReference type="NCBI Taxonomy" id="993073"/>
    <lineage>
        <taxon>Bacteria</taxon>
        <taxon>Bacillati</taxon>
        <taxon>Actinomycetota</taxon>
        <taxon>Actinomycetes</taxon>
        <taxon>Micrococcales</taxon>
        <taxon>Microbacteriaceae</taxon>
        <taxon>Microbacterium</taxon>
    </lineage>
</organism>
<evidence type="ECO:0000313" key="2">
    <source>
        <dbReference type="Proteomes" id="UP000285970"/>
    </source>
</evidence>
<gene>
    <name evidence="1" type="ORF">D8Y23_15460</name>
</gene>